<feature type="region of interest" description="Disordered" evidence="5">
    <location>
        <begin position="1"/>
        <end position="40"/>
    </location>
</feature>
<dbReference type="GO" id="GO:0005509">
    <property type="term" value="F:calcium ion binding"/>
    <property type="evidence" value="ECO:0007669"/>
    <property type="project" value="InterPro"/>
</dbReference>
<feature type="domain" description="Cadherin-like" evidence="8">
    <location>
        <begin position="630"/>
        <end position="712"/>
    </location>
</feature>
<protein>
    <recommendedName>
        <fullName evidence="11">S8 family serine peptidase</fullName>
    </recommendedName>
</protein>
<dbReference type="PANTHER" id="PTHR42884">
    <property type="entry name" value="PROPROTEIN CONVERTASE SUBTILISIN/KEXIN-RELATED"/>
    <property type="match status" value="1"/>
</dbReference>
<dbReference type="Pfam" id="PF00353">
    <property type="entry name" value="HemolysinCabind"/>
    <property type="match status" value="4"/>
</dbReference>
<dbReference type="SUPFAM" id="SSF52743">
    <property type="entry name" value="Subtilisin-like"/>
    <property type="match status" value="1"/>
</dbReference>
<evidence type="ECO:0000313" key="9">
    <source>
        <dbReference type="EMBL" id="PWB92949.1"/>
    </source>
</evidence>
<dbReference type="GO" id="GO:0004252">
    <property type="term" value="F:serine-type endopeptidase activity"/>
    <property type="evidence" value="ECO:0007669"/>
    <property type="project" value="InterPro"/>
</dbReference>
<dbReference type="Pfam" id="PF07483">
    <property type="entry name" value="W_rich_C"/>
    <property type="match status" value="5"/>
</dbReference>
<feature type="domain" description="Tryptophan-rich" evidence="7">
    <location>
        <begin position="1732"/>
        <end position="1817"/>
    </location>
</feature>
<dbReference type="GO" id="GO:0016020">
    <property type="term" value="C:membrane"/>
    <property type="evidence" value="ECO:0007669"/>
    <property type="project" value="TreeGrafter"/>
</dbReference>
<dbReference type="InterPro" id="IPR015500">
    <property type="entry name" value="Peptidase_S8_subtilisin-rel"/>
</dbReference>
<feature type="domain" description="Tryptophan-rich" evidence="7">
    <location>
        <begin position="1612"/>
        <end position="1695"/>
    </location>
</feature>
<feature type="domain" description="Tryptophan-rich" evidence="7">
    <location>
        <begin position="1854"/>
        <end position="1939"/>
    </location>
</feature>
<comment type="caution">
    <text evidence="9">The sequence shown here is derived from an EMBL/GenBank/DDBJ whole genome shotgun (WGS) entry which is preliminary data.</text>
</comment>
<proteinExistence type="inferred from homology"/>
<evidence type="ECO:0000259" key="7">
    <source>
        <dbReference type="Pfam" id="PF07483"/>
    </source>
</evidence>
<comment type="caution">
    <text evidence="4">Lacks conserved residue(s) required for the propagation of feature annotation.</text>
</comment>
<feature type="domain" description="Tryptophan-rich" evidence="7">
    <location>
        <begin position="1976"/>
        <end position="2033"/>
    </location>
</feature>
<dbReference type="PANTHER" id="PTHR42884:SF14">
    <property type="entry name" value="NEUROENDOCRINE CONVERTASE 1"/>
    <property type="match status" value="1"/>
</dbReference>
<dbReference type="RefSeq" id="WP_108918197.1">
    <property type="nucleotide sequence ID" value="NZ_BGJY01000024.1"/>
</dbReference>
<dbReference type="InterPro" id="IPR036852">
    <property type="entry name" value="Peptidase_S8/S53_dom_sf"/>
</dbReference>
<dbReference type="Gene3D" id="2.150.10.10">
    <property type="entry name" value="Serralysin-like metalloprotease, C-terminal"/>
    <property type="match status" value="3"/>
</dbReference>
<evidence type="ECO:0000256" key="3">
    <source>
        <dbReference type="ARBA" id="ARBA00022825"/>
    </source>
</evidence>
<evidence type="ECO:0000259" key="8">
    <source>
        <dbReference type="Pfam" id="PF17892"/>
    </source>
</evidence>
<accession>A0A2U1SMW2</accession>
<evidence type="ECO:0000256" key="4">
    <source>
        <dbReference type="PROSITE-ProRule" id="PRU01240"/>
    </source>
</evidence>
<dbReference type="InterPro" id="IPR041690">
    <property type="entry name" value="Cadherin_5"/>
</dbReference>
<comment type="similarity">
    <text evidence="4">Belongs to the peptidase S8 family.</text>
</comment>
<evidence type="ECO:0000259" key="6">
    <source>
        <dbReference type="Pfam" id="PF00082"/>
    </source>
</evidence>
<organism evidence="9 10">
    <name type="scientific">Methylosinus sporium</name>
    <dbReference type="NCBI Taxonomy" id="428"/>
    <lineage>
        <taxon>Bacteria</taxon>
        <taxon>Pseudomonadati</taxon>
        <taxon>Pseudomonadota</taxon>
        <taxon>Alphaproteobacteria</taxon>
        <taxon>Hyphomicrobiales</taxon>
        <taxon>Methylocystaceae</taxon>
        <taxon>Methylosinus</taxon>
    </lineage>
</organism>
<evidence type="ECO:0008006" key="11">
    <source>
        <dbReference type="Google" id="ProtNLM"/>
    </source>
</evidence>
<dbReference type="PRINTS" id="PR00723">
    <property type="entry name" value="SUBTILISIN"/>
</dbReference>
<feature type="compositionally biased region" description="Polar residues" evidence="5">
    <location>
        <begin position="23"/>
        <end position="32"/>
    </location>
</feature>
<evidence type="ECO:0000256" key="1">
    <source>
        <dbReference type="ARBA" id="ARBA00022670"/>
    </source>
</evidence>
<dbReference type="Gene3D" id="3.40.50.200">
    <property type="entry name" value="Peptidase S8/S53 domain"/>
    <property type="match status" value="1"/>
</dbReference>
<evidence type="ECO:0000256" key="5">
    <source>
        <dbReference type="SAM" id="MobiDB-lite"/>
    </source>
</evidence>
<dbReference type="SUPFAM" id="SSF51120">
    <property type="entry name" value="beta-Roll"/>
    <property type="match status" value="3"/>
</dbReference>
<keyword evidence="3" id="KW-0720">Serine protease</keyword>
<dbReference type="PRINTS" id="PR00313">
    <property type="entry name" value="CABNDNGRPT"/>
</dbReference>
<keyword evidence="1" id="KW-0645">Protease</keyword>
<gene>
    <name evidence="9" type="ORF">C5689_15720</name>
</gene>
<dbReference type="PROSITE" id="PS51892">
    <property type="entry name" value="SUBTILASE"/>
    <property type="match status" value="1"/>
</dbReference>
<evidence type="ECO:0000256" key="2">
    <source>
        <dbReference type="ARBA" id="ARBA00022801"/>
    </source>
</evidence>
<dbReference type="GO" id="GO:0016485">
    <property type="term" value="P:protein processing"/>
    <property type="evidence" value="ECO:0007669"/>
    <property type="project" value="TreeGrafter"/>
</dbReference>
<dbReference type="InterPro" id="IPR023828">
    <property type="entry name" value="Peptidase_S8_Ser-AS"/>
</dbReference>
<dbReference type="Pfam" id="PF17892">
    <property type="entry name" value="Cadherin_5"/>
    <property type="match status" value="1"/>
</dbReference>
<reference evidence="9 10" key="1">
    <citation type="journal article" date="2018" name="Appl. Microbiol. Biotechnol.">
        <title>Co-cultivation of the strictly anaerobic methanogen Methanosarcina barkeri with aerobic methanotrophs in an oxygen-limited membrane bioreactor.</title>
        <authorList>
            <person name="In 't Zandt M.H."/>
            <person name="van den Bosch T.J.M."/>
            <person name="Rijkers R."/>
            <person name="van Kessel M.A.H.J."/>
            <person name="Jetten M.S.M."/>
            <person name="Welte C.U."/>
        </authorList>
    </citation>
    <scope>NUCLEOTIDE SEQUENCE [LARGE SCALE GENOMIC DNA]</scope>
    <source>
        <strain evidence="9 10">DSM 17706</strain>
    </source>
</reference>
<dbReference type="InterPro" id="IPR011121">
    <property type="entry name" value="Trp-rich_dom"/>
</dbReference>
<evidence type="ECO:0000313" key="10">
    <source>
        <dbReference type="Proteomes" id="UP000245137"/>
    </source>
</evidence>
<dbReference type="InterPro" id="IPR001343">
    <property type="entry name" value="Hemolysn_Ca-bd"/>
</dbReference>
<dbReference type="Proteomes" id="UP000245137">
    <property type="component" value="Unassembled WGS sequence"/>
</dbReference>
<feature type="domain" description="Tryptophan-rich" evidence="7">
    <location>
        <begin position="1488"/>
        <end position="1573"/>
    </location>
</feature>
<dbReference type="InterPro" id="IPR000209">
    <property type="entry name" value="Peptidase_S8/S53_dom"/>
</dbReference>
<dbReference type="EMBL" id="PUIV01000032">
    <property type="protein sequence ID" value="PWB92949.1"/>
    <property type="molecule type" value="Genomic_DNA"/>
</dbReference>
<dbReference type="InterPro" id="IPR011049">
    <property type="entry name" value="Serralysin-like_metalloprot_C"/>
</dbReference>
<name>A0A2U1SMW2_METSR</name>
<dbReference type="PROSITE" id="PS00330">
    <property type="entry name" value="HEMOLYSIN_CALCIUM"/>
    <property type="match status" value="4"/>
</dbReference>
<dbReference type="Pfam" id="PF00082">
    <property type="entry name" value="Peptidase_S8"/>
    <property type="match status" value="1"/>
</dbReference>
<keyword evidence="2" id="KW-0378">Hydrolase</keyword>
<feature type="domain" description="Peptidase S8/S53" evidence="6">
    <location>
        <begin position="763"/>
        <end position="1048"/>
    </location>
</feature>
<keyword evidence="10" id="KW-1185">Reference proteome</keyword>
<dbReference type="PROSITE" id="PS00138">
    <property type="entry name" value="SUBTILASE_SER"/>
    <property type="match status" value="1"/>
</dbReference>
<dbReference type="Gene3D" id="2.60.40.3440">
    <property type="match status" value="1"/>
</dbReference>
<dbReference type="InterPro" id="IPR018511">
    <property type="entry name" value="Hemolysin-typ_Ca-bd_CS"/>
</dbReference>
<sequence length="2182" mass="224866">MGVSIPSGAADNSHLDVGGGNWSTGAPAQQNPAVVEPRPDAPGGLGFASGAFHAATPNINANGYLPVAQNYLVTGNVNWARQTVQAAFDDFAQRIDNNGDAYVSTPEIVGTPNYYLTAFRYSALEAQATTLQNIDPLVLDLDGDGIELTSWIETNIFFDTLGDGKLHQTGWVADHDGILALDLDGNGKIDSIKETISVHYNGGSFADGIAALASLAQPGATSFSRATSLTNAATGRLYFDDLRVWVDANHDAKTDAGELKTLGELGVASISLAGAGNKGENIAGNDILNRTTFAKTDGTTGQVASVDFQVEGAAITTSNLGGATVIKSEGSASVTSYVVTDGAGHSLDASSFTLADGTHPNAFYSTTGNDSFLVDATDTRSYWLGGGSGSLTLRGGAGNDVLIINAATAQANIDGGGGFDIVKVNDTRGVTLDLAAAHVEEAIGDIGDDVLNASGMTANAFLDGAGGNDILIGGIANDAIGGGAGDDYIDGGRGNDILRGGDGRDLIFGGDGDDLVFGEGGDDTLVGGAVSGTSGANMLEGDEGNDLLIGTGGYTVARYRGSFSEYSFTRNADGTFTIADSQAGRDGTDTLKDISALEFADISQIPVNASLPNYGYGMPVNDRVEVSGPGPYVIAAANLLGNDKNYAGLSLSIRELLDVNGNAIARGASGAVVGGVAALSADGGAITFTPTAGFTGVMKFKYHISDSAGKTGALVQQVGTTNTAEVTGTVYLNTPDQPTEELFDQQWYLPETNILPVWKDYTGAGVRVAVFDPSGNADLTHQDLAANAGDSTKVNGNTGVEKYGSHATLVAGVIGAARDGRGVVGVAYNANISSIAIPTDSSANLNNLRLWKNYDVVNNSWNIAPAFADSFLKYPDYEGAYLDAVNLGRGGKGTILVFAAGNDRTTRNTNDLNETNSLYGITVAGINAKTDLASLTIGPNPFSTRGETILVSAPGSNITSTGELVTSSTGTVFGSDYATAEGTSFATPIVSGIAALMLEANPNLGYRDVQDILAYSARKVNDPTTSWQTNLAKNWNGGGLHYSRDYGFGEVDARAAVRLAETWQGQKTISNLMTTSWAGSQTATVGNGAHVVINSSGASFTYTNIFPISYAPSVSGMHVEHVEAYVDLDVDAYPLNDIKVILEPIHPTVSTLNWYGTVYSLTNYNYVDSQASVLLDGEQSVPTNAAYVTSADGHRHLQFVYGSVKYRGEDPGSDPWVLRIVRNSTGQEVAPAANWSIRFVGSSASDPQQWIFTDEYGGGASITPVTGTDSFNAAAATGDNVIDLRAGTSDSLIDGKTVTVNGNLGKGFGGDGNDVLIANAFGDELDGGRGNDQFFGGAGNDALDGGQGNDILTGGGGYDTYEFDAKGGQDVIVNGVATNAGPSGELAMGGGVSLFDLRFMRSGNDLVITVIGAESRVAVRDWFAGAYAQLTKLTFSDGSQIGASAIAALATLADAPSGVIENAGNIALVAAGNNYGLYGKDGSGNPTTGPLLRYQGGAVTAGQFSGWSPVAAAQTASGYVAALRSADAASYSIWSVDAGGNYVTSVDIEKNDPRLWSYETQFNFDLGGDGKIGAPLSPSGVIENAGNVALVAAGGYYGLYGMDGGGNPTRGPLLRYQGAAVTAGQFSGWSPAAAEKTASGYVAAFRSADHTSFSIWSVDADGNYISNVGVEDNDPGLWSYETQFDFDLDGDGRIGAPISPSGVIENTGNVALVTVSGYYWLYGRDGAGNPTTGPVLRYQGAGVTPGQFPGWSLVAAEQTASGYVTAFWSADLTSFSIWSVAADGNYLSHVGVAENDPGLWSYETQLSFDLDGDGKIGAPISPSGVIENTGNVALVMVSGYYWLYGRDGAGNPTTGPVLRYQGAGVTPGQFSGWSLVAAEQTASGYLAAFRNAALTSFSIWSVDADGNYVSNVGVEANDPGLWSYETQFSFDLDGDGNIGAPISPSDVIENAGNVALVTVGGYYWLYGRDGAGNPTTGPVLRHQGAGVTPGQFSGWSLVGAEATANGYEVALQSTEKQFLIWNVDKRGNYQSSVELGGARDNADGSGGLFLQGDDLTITLSQTRSTVTTAAGNAFTVGGHGSESITAFGLTDETFIFTPGAGQDILYGFVAGGGTGHDTLQFDASAFGAGLTAADQNADWQALLAHTADNAAGSAVITDVFGDSIILSGLSKASLTASDVRFV</sequence>